<gene>
    <name evidence="1" type="ORF">D806_054870</name>
</gene>
<name>A0A2U9PXC7_MYCSE</name>
<accession>A0A2U9PXC7</accession>
<dbReference type="AlphaFoldDB" id="A0A2U9PXC7"/>
<reference evidence="2" key="2">
    <citation type="submission" date="2018-03" db="EMBL/GenBank/DDBJ databases">
        <authorList>
            <person name="Derbyshire K."/>
            <person name="Gray T.A."/>
            <person name="Champion M."/>
        </authorList>
    </citation>
    <scope>NUCLEOTIDE SEQUENCE [LARGE SCALE GENOMIC DNA]</scope>
    <source>
        <strain evidence="2">MKD8</strain>
    </source>
</reference>
<sequence>MPDGSIIVLPANIRQTDVMKVFPDGSVTVLRGVDVTQYLPR</sequence>
<evidence type="ECO:0000313" key="1">
    <source>
        <dbReference type="EMBL" id="AWT56433.1"/>
    </source>
</evidence>
<evidence type="ECO:0000313" key="2">
    <source>
        <dbReference type="Proteomes" id="UP000011200"/>
    </source>
</evidence>
<reference evidence="1 2" key="1">
    <citation type="journal article" date="2013" name="Genome Announc.">
        <title>Draft genome sequence of MKD8, a conjugal recipient Mycobacterium smegmatis strain.</title>
        <authorList>
            <person name="Gray T.A."/>
            <person name="Palumbo M.J."/>
            <person name="Derbyshire K.M."/>
        </authorList>
    </citation>
    <scope>NUCLEOTIDE SEQUENCE [LARGE SCALE GENOMIC DNA]</scope>
    <source>
        <strain evidence="1 2">MKD8</strain>
    </source>
</reference>
<dbReference type="EMBL" id="CP027541">
    <property type="protein sequence ID" value="AWT56433.1"/>
    <property type="molecule type" value="Genomic_DNA"/>
</dbReference>
<proteinExistence type="predicted"/>
<protein>
    <submittedName>
        <fullName evidence="1">Uncharacterized protein</fullName>
    </submittedName>
</protein>
<organism evidence="1 2">
    <name type="scientific">Mycolicibacterium smegmatis (strain MKD8)</name>
    <name type="common">Mycobacterium smegmatis</name>
    <dbReference type="NCBI Taxonomy" id="1214915"/>
    <lineage>
        <taxon>Bacteria</taxon>
        <taxon>Bacillati</taxon>
        <taxon>Actinomycetota</taxon>
        <taxon>Actinomycetes</taxon>
        <taxon>Mycobacteriales</taxon>
        <taxon>Mycobacteriaceae</taxon>
        <taxon>Mycolicibacterium</taxon>
    </lineage>
</organism>
<dbReference type="Proteomes" id="UP000011200">
    <property type="component" value="Chromosome"/>
</dbReference>